<comment type="caution">
    <text evidence="1">The sequence shown here is derived from an EMBL/GenBank/DDBJ whole genome shotgun (WGS) entry which is preliminary data.</text>
</comment>
<evidence type="ECO:0000313" key="2">
    <source>
        <dbReference type="Proteomes" id="UP000276133"/>
    </source>
</evidence>
<keyword evidence="2" id="KW-1185">Reference proteome</keyword>
<dbReference type="GO" id="GO:0003964">
    <property type="term" value="F:RNA-directed DNA polymerase activity"/>
    <property type="evidence" value="ECO:0007669"/>
    <property type="project" value="UniProtKB-KW"/>
</dbReference>
<dbReference type="AlphaFoldDB" id="A0A3M7PLU2"/>
<keyword evidence="1" id="KW-0808">Transferase</keyword>
<dbReference type="OrthoDB" id="10067350at2759"/>
<proteinExistence type="predicted"/>
<keyword evidence="1" id="KW-0695">RNA-directed DNA polymerase</keyword>
<dbReference type="InterPro" id="IPR001969">
    <property type="entry name" value="Aspartic_peptidase_AS"/>
</dbReference>
<dbReference type="GO" id="GO:0006508">
    <property type="term" value="P:proteolysis"/>
    <property type="evidence" value="ECO:0007669"/>
    <property type="project" value="InterPro"/>
</dbReference>
<sequence length="160" mass="18135">MMAHIDMNRNAGNEPRTSVEMFNTHFSMIVDSGSPINLIGTNDFYKIKIRPRLEKCANSFHSYMSKQKLPIIGKFRTELEFSNKVIATEFYVVEGNAERILSSKTSQQLELIKFHPEVSGDKTGNQLNKIGTKLYSKVTARTFDKEQATSYSSSQNKLAT</sequence>
<accession>A0A3M7PLU2</accession>
<gene>
    <name evidence="1" type="ORF">BpHYR1_044795</name>
</gene>
<dbReference type="Proteomes" id="UP000276133">
    <property type="component" value="Unassembled WGS sequence"/>
</dbReference>
<evidence type="ECO:0000313" key="1">
    <source>
        <dbReference type="EMBL" id="RNA00073.1"/>
    </source>
</evidence>
<dbReference type="InterPro" id="IPR021109">
    <property type="entry name" value="Peptidase_aspartic_dom_sf"/>
</dbReference>
<reference evidence="1 2" key="1">
    <citation type="journal article" date="2018" name="Sci. Rep.">
        <title>Genomic signatures of local adaptation to the degree of environmental predictability in rotifers.</title>
        <authorList>
            <person name="Franch-Gras L."/>
            <person name="Hahn C."/>
            <person name="Garcia-Roger E.M."/>
            <person name="Carmona M.J."/>
            <person name="Serra M."/>
            <person name="Gomez A."/>
        </authorList>
    </citation>
    <scope>NUCLEOTIDE SEQUENCE [LARGE SCALE GENOMIC DNA]</scope>
    <source>
        <strain evidence="1">HYR1</strain>
    </source>
</reference>
<dbReference type="EMBL" id="REGN01009932">
    <property type="protein sequence ID" value="RNA00073.1"/>
    <property type="molecule type" value="Genomic_DNA"/>
</dbReference>
<keyword evidence="1" id="KW-0548">Nucleotidyltransferase</keyword>
<protein>
    <submittedName>
        <fullName evidence="1">RNA-directed DNA polymerase</fullName>
    </submittedName>
</protein>
<dbReference type="GO" id="GO:0004190">
    <property type="term" value="F:aspartic-type endopeptidase activity"/>
    <property type="evidence" value="ECO:0007669"/>
    <property type="project" value="InterPro"/>
</dbReference>
<organism evidence="1 2">
    <name type="scientific">Brachionus plicatilis</name>
    <name type="common">Marine rotifer</name>
    <name type="synonym">Brachionus muelleri</name>
    <dbReference type="NCBI Taxonomy" id="10195"/>
    <lineage>
        <taxon>Eukaryota</taxon>
        <taxon>Metazoa</taxon>
        <taxon>Spiralia</taxon>
        <taxon>Gnathifera</taxon>
        <taxon>Rotifera</taxon>
        <taxon>Eurotatoria</taxon>
        <taxon>Monogononta</taxon>
        <taxon>Pseudotrocha</taxon>
        <taxon>Ploima</taxon>
        <taxon>Brachionidae</taxon>
        <taxon>Brachionus</taxon>
    </lineage>
</organism>
<dbReference type="PROSITE" id="PS00141">
    <property type="entry name" value="ASP_PROTEASE"/>
    <property type="match status" value="1"/>
</dbReference>
<name>A0A3M7PLU2_BRAPC</name>
<dbReference type="STRING" id="10195.A0A3M7PLU2"/>
<dbReference type="Gene3D" id="2.40.70.10">
    <property type="entry name" value="Acid Proteases"/>
    <property type="match status" value="1"/>
</dbReference>